<evidence type="ECO:0000313" key="4">
    <source>
        <dbReference type="Proteomes" id="UP000019116"/>
    </source>
</evidence>
<dbReference type="Gramene" id="TraesRN6B0100021700.1">
    <property type="protein sequence ID" value="TraesRN6B0100021700.1"/>
    <property type="gene ID" value="TraesRN6B0100021700"/>
</dbReference>
<sequence>MDTATVIECFRNKSILITGSTGFVGKMLVEKILRVQPDVKKLYLLVRSSLSQCWIPLKAFVDLEKKLFDVLRDDHRANFNSFIQAKISPLPGDIVHDNFALNSSTIERLSQEIDVIVSVAAFYEMVHRYDNALASNSLGVANMCQFANKCANLKMLLRVSTAFVVGEQEGLILEKPFNTGEKLRGYHFNIQSELKLVDSVKSKLRIQSSTDKLVKKTMKELGLKRARHFGWPNVYSLTKAKGEMLLGDLGRDLPVVIVRPSIITSTFQDPMPGWTEGTRTIDMLYVAYNDQKLPCFIADPIVLFDLIPGDMVINAMMVAMASHWDQQGTQVIYHVVSGNRNPLRGSVTVESMYQYFSENPRVTKDGKIVKNKRVLTFKIFANFHLYMIVRYKLPLEMLHAVNVFGGMLSQRYKKLSRGYSFLIPVAMLYVPYVFFKGRFDDTNMSKLWAGTAAGQNDDSLVSCDPACINWVLYLVNTHIPAVLEYAKNNNQMKQAGNSA</sequence>
<comment type="function">
    <text evidence="1">Catalyzes the reduction of fatty acyl-CoA to fatty alcohols.</text>
</comment>
<dbReference type="Gramene" id="TraesWEE_scaffold_020805_01G000200.1">
    <property type="protein sequence ID" value="TraesWEE_scaffold_020805_01G000200.1"/>
    <property type="gene ID" value="TraesWEE_scaffold_020805_01G000200"/>
</dbReference>
<keyword evidence="1" id="KW-0443">Lipid metabolism</keyword>
<name>A0A3B6PEA4_WHEAT</name>
<feature type="transmembrane region" description="Helical" evidence="1">
    <location>
        <begin position="418"/>
        <end position="435"/>
    </location>
</feature>
<dbReference type="Gramene" id="TraesCS6B03G0028100.1">
    <property type="protein sequence ID" value="TraesCS6B03G0028100.1.CDS"/>
    <property type="gene ID" value="TraesCS6B03G0028100"/>
</dbReference>
<dbReference type="OrthoDB" id="429813at2759"/>
<dbReference type="AlphaFoldDB" id="A0A3B6PEA4"/>
<comment type="similarity">
    <text evidence="1">Belongs to the fatty acyl-CoA reductase family.</text>
</comment>
<dbReference type="GO" id="GO:0080019">
    <property type="term" value="F:alcohol-forming very long-chain fatty acyl-CoA reductase activity"/>
    <property type="evidence" value="ECO:0000318"/>
    <property type="project" value="GO_Central"/>
</dbReference>
<keyword evidence="1" id="KW-0472">Membrane</keyword>
<dbReference type="SMR" id="A0A3B6PEA4"/>
<dbReference type="Pfam" id="PF07993">
    <property type="entry name" value="NAD_binding_4"/>
    <property type="match status" value="1"/>
</dbReference>
<evidence type="ECO:0000259" key="2">
    <source>
        <dbReference type="Pfam" id="PF07993"/>
    </source>
</evidence>
<dbReference type="Gramene" id="TraesPARA_EIv1.0_1994520.1">
    <property type="protein sequence ID" value="TraesPARA_EIv1.0_1994520.1.CDS"/>
    <property type="gene ID" value="TraesPARA_EIv1.0_1994520"/>
</dbReference>
<dbReference type="PANTHER" id="PTHR11011:SF57">
    <property type="entry name" value="FATTY ACYL-COA REDUCTASE"/>
    <property type="match status" value="1"/>
</dbReference>
<dbReference type="SUPFAM" id="SSF51735">
    <property type="entry name" value="NAD(P)-binding Rossmann-fold domains"/>
    <property type="match status" value="1"/>
</dbReference>
<dbReference type="InterPro" id="IPR026055">
    <property type="entry name" value="FAR"/>
</dbReference>
<dbReference type="EnsemblPlants" id="TraesCS6B02G012900.1">
    <property type="protein sequence ID" value="TraesCS6B02G012900.1"/>
    <property type="gene ID" value="TraesCS6B02G012900"/>
</dbReference>
<accession>A0A3B6PEA4</accession>
<keyword evidence="1" id="KW-0521">NADP</keyword>
<dbReference type="Gene3D" id="3.40.50.720">
    <property type="entry name" value="NAD(P)-binding Rossmann-like Domain"/>
    <property type="match status" value="1"/>
</dbReference>
<dbReference type="EC" id="1.2.1.84" evidence="1"/>
<dbReference type="Gramene" id="TraesCAD_scaffold_008491_01G000200.1">
    <property type="protein sequence ID" value="TraesCAD_scaffold_008491_01G000200.1"/>
    <property type="gene ID" value="TraesCAD_scaffold_008491_01G000200"/>
</dbReference>
<organism evidence="3">
    <name type="scientific">Triticum aestivum</name>
    <name type="common">Wheat</name>
    <dbReference type="NCBI Taxonomy" id="4565"/>
    <lineage>
        <taxon>Eukaryota</taxon>
        <taxon>Viridiplantae</taxon>
        <taxon>Streptophyta</taxon>
        <taxon>Embryophyta</taxon>
        <taxon>Tracheophyta</taxon>
        <taxon>Spermatophyta</taxon>
        <taxon>Magnoliopsida</taxon>
        <taxon>Liliopsida</taxon>
        <taxon>Poales</taxon>
        <taxon>Poaceae</taxon>
        <taxon>BOP clade</taxon>
        <taxon>Pooideae</taxon>
        <taxon>Triticodae</taxon>
        <taxon>Triticeae</taxon>
        <taxon>Triticinae</taxon>
        <taxon>Triticum</taxon>
    </lineage>
</organism>
<proteinExistence type="inferred from homology"/>
<dbReference type="Gramene" id="TraesCLE_scaffold_005547_01G000100.1">
    <property type="protein sequence ID" value="TraesCLE_scaffold_005547_01G000100.1"/>
    <property type="gene ID" value="TraesCLE_scaffold_005547_01G000100"/>
</dbReference>
<evidence type="ECO:0000313" key="3">
    <source>
        <dbReference type="EnsemblPlants" id="TraesCS6B02G012900.1"/>
    </source>
</evidence>
<keyword evidence="1" id="KW-0812">Transmembrane</keyword>
<reference evidence="3" key="1">
    <citation type="submission" date="2018-08" db="EMBL/GenBank/DDBJ databases">
        <authorList>
            <person name="Rossello M."/>
        </authorList>
    </citation>
    <scope>NUCLEOTIDE SEQUENCE [LARGE SCALE GENOMIC DNA]</scope>
    <source>
        <strain evidence="3">cv. Chinese Spring</strain>
    </source>
</reference>
<dbReference type="Gramene" id="TraesROB_scaffold_004412_01G000300.1">
    <property type="protein sequence ID" value="TraesROB_scaffold_004412_01G000300.1"/>
    <property type="gene ID" value="TraesROB_scaffold_004412_01G000300"/>
</dbReference>
<dbReference type="PANTHER" id="PTHR11011">
    <property type="entry name" value="MALE STERILITY PROTEIN 2-RELATED"/>
    <property type="match status" value="1"/>
</dbReference>
<dbReference type="GO" id="GO:0035336">
    <property type="term" value="P:long-chain fatty-acyl-CoA metabolic process"/>
    <property type="evidence" value="ECO:0000318"/>
    <property type="project" value="GO_Central"/>
</dbReference>
<dbReference type="GO" id="GO:0102965">
    <property type="term" value="F:alcohol-forming long-chain fatty acyl-CoA reductase activity"/>
    <property type="evidence" value="ECO:0007669"/>
    <property type="project" value="UniProtKB-EC"/>
</dbReference>
<keyword evidence="4" id="KW-1185">Reference proteome</keyword>
<dbReference type="GO" id="GO:0010345">
    <property type="term" value="P:suberin biosynthetic process"/>
    <property type="evidence" value="ECO:0000318"/>
    <property type="project" value="GO_Central"/>
</dbReference>
<keyword evidence="1" id="KW-0560">Oxidoreductase</keyword>
<feature type="domain" description="Thioester reductase (TE)" evidence="2">
    <location>
        <begin position="17"/>
        <end position="316"/>
    </location>
</feature>
<dbReference type="CDD" id="cd05236">
    <property type="entry name" value="FAR-N_SDR_e"/>
    <property type="match status" value="1"/>
</dbReference>
<dbReference type="Gramene" id="TraesCS6B02G012900.1">
    <property type="protein sequence ID" value="TraesCS6B02G012900.1"/>
    <property type="gene ID" value="TraesCS6B02G012900"/>
</dbReference>
<comment type="catalytic activity">
    <reaction evidence="1">
        <text>a long-chain fatty acyl-CoA + 2 NADPH + 2 H(+) = a long-chain primary fatty alcohol + 2 NADP(+) + CoA</text>
        <dbReference type="Rhea" id="RHEA:52716"/>
        <dbReference type="ChEBI" id="CHEBI:15378"/>
        <dbReference type="ChEBI" id="CHEBI:57287"/>
        <dbReference type="ChEBI" id="CHEBI:57783"/>
        <dbReference type="ChEBI" id="CHEBI:58349"/>
        <dbReference type="ChEBI" id="CHEBI:77396"/>
        <dbReference type="ChEBI" id="CHEBI:83139"/>
        <dbReference type="EC" id="1.2.1.84"/>
    </reaction>
</comment>
<dbReference type="STRING" id="4565.A0A3B6PEA4"/>
<dbReference type="Proteomes" id="UP000019116">
    <property type="component" value="Chromosome 6B"/>
</dbReference>
<evidence type="ECO:0000256" key="1">
    <source>
        <dbReference type="RuleBase" id="RU363097"/>
    </source>
</evidence>
<keyword evidence="1" id="KW-0444">Lipid biosynthesis</keyword>
<dbReference type="InterPro" id="IPR013120">
    <property type="entry name" value="FAR_NAD-bd"/>
</dbReference>
<keyword evidence="1" id="KW-1133">Transmembrane helix</keyword>
<dbReference type="InterPro" id="IPR036291">
    <property type="entry name" value="NAD(P)-bd_dom_sf"/>
</dbReference>
<reference evidence="3" key="2">
    <citation type="submission" date="2018-10" db="UniProtKB">
        <authorList>
            <consortium name="EnsemblPlants"/>
        </authorList>
    </citation>
    <scope>IDENTIFICATION</scope>
</reference>
<protein>
    <recommendedName>
        <fullName evidence="1">Fatty acyl-CoA reductase</fullName>
        <ecNumber evidence="1">1.2.1.84</ecNumber>
    </recommendedName>
</protein>